<name>A0A2P8AFX2_9PEZI</name>
<feature type="compositionally biased region" description="Polar residues" evidence="1">
    <location>
        <begin position="445"/>
        <end position="455"/>
    </location>
</feature>
<evidence type="ECO:0000313" key="2">
    <source>
        <dbReference type="EMBL" id="PSK59359.1"/>
    </source>
</evidence>
<keyword evidence="3" id="KW-1185">Reference proteome</keyword>
<dbReference type="AlphaFoldDB" id="A0A2P8AFX2"/>
<evidence type="ECO:0000256" key="1">
    <source>
        <dbReference type="SAM" id="MobiDB-lite"/>
    </source>
</evidence>
<comment type="caution">
    <text evidence="2">The sequence shown here is derived from an EMBL/GenBank/DDBJ whole genome shotgun (WGS) entry which is preliminary data.</text>
</comment>
<dbReference type="OrthoDB" id="4152802at2759"/>
<feature type="compositionally biased region" description="Low complexity" evidence="1">
    <location>
        <begin position="390"/>
        <end position="401"/>
    </location>
</feature>
<feature type="compositionally biased region" description="Polar residues" evidence="1">
    <location>
        <begin position="367"/>
        <end position="381"/>
    </location>
</feature>
<dbReference type="STRING" id="40998.A0A2P8AFX2"/>
<organism evidence="2 3">
    <name type="scientific">Elsinoe australis</name>
    <dbReference type="NCBI Taxonomy" id="40998"/>
    <lineage>
        <taxon>Eukaryota</taxon>
        <taxon>Fungi</taxon>
        <taxon>Dikarya</taxon>
        <taxon>Ascomycota</taxon>
        <taxon>Pezizomycotina</taxon>
        <taxon>Dothideomycetes</taxon>
        <taxon>Dothideomycetidae</taxon>
        <taxon>Myriangiales</taxon>
        <taxon>Elsinoaceae</taxon>
        <taxon>Elsinoe</taxon>
    </lineage>
</organism>
<dbReference type="EMBL" id="NHZQ01000010">
    <property type="protein sequence ID" value="PSK59359.1"/>
    <property type="molecule type" value="Genomic_DNA"/>
</dbReference>
<feature type="compositionally biased region" description="Basic and acidic residues" evidence="1">
    <location>
        <begin position="740"/>
        <end position="752"/>
    </location>
</feature>
<accession>A0A2P8AFX2</accession>
<protein>
    <submittedName>
        <fullName evidence="2">Uncharacterized protein</fullName>
    </submittedName>
</protein>
<gene>
    <name evidence="2" type="ORF">B9Z65_3683</name>
</gene>
<feature type="compositionally biased region" description="Polar residues" evidence="1">
    <location>
        <begin position="483"/>
        <end position="500"/>
    </location>
</feature>
<sequence length="860" mass="94735">MVWPFSRGRSKRLSEIAQPTADPEKDQKAFLPAHPQNATPRNPEESSLRKRRRSPDKALEADIRPEPRRHRSRNSVEDITALPGARRLERSPHLRRSSLHRAAIPYASHPVPASRIAAMRTQSVNDYGDKKPKPEPKPDTGAQKRRLSKRQEAHNRAIREEEIRAMSAPVPIPKRVSGHGDMLNRDNKKARRFSSKHNDDVRGSNVSLPFQESIHSSMSGASEQRAWEVHGLAFLSPRPNVRLSSSLPHSASFSGPYGLSRNGSKKEKLPALKEDVKKRDRRRVAELADDLGASDLRVLLERDQRRKEKKKLTDKEKLEAKLRRRAEDARRAPAVPPLPPTAVHPALRQKTPAEEPSTIGQAPPTPTSVKESTKQPQQNSDIRQDSMAVDPSPFRDPSPSSEYSDPFKLGPPREDTPQSNVPTPMETPMDDPVVGTAHEIRYSQGRLSQIESNSPPASPIRGNYPRNMSPLRREYTPDLAPLATSTSSPLKQTESATTRKPGTWASIFRRATTRTPDQSPPPPRAGTSFSNTSRDSMSKQPIPAHLIGNTSRRRSGTPARTQSIFREDLPESPASPPDSRVNSPDIIAAANVAASRRSRRGGSSAIAIPHARGATPESHRVARSVSPNDTDGRNSTLAMSASLASIDSEGSWLTGRPAKRKSNASHMRSSVGSARRAQSGNPSYEDLGMADEEYVRRLTPSPEDDVDGKDTEPSPIAEVESPEEATLLRRETSRRKPRMVYRDDAAKSREGLVADFHSGVTPLQRSPEESPDSLRESASELESDNDQVHDPSWEDKQHVIYGKGHARQLSAGSAKLLDIRPRSGRTTPDARMSIASGPDVQSPTIQSPRPASPTASSSKL</sequence>
<feature type="region of interest" description="Disordered" evidence="1">
    <location>
        <begin position="239"/>
        <end position="860"/>
    </location>
</feature>
<feature type="compositionally biased region" description="Polar residues" evidence="1">
    <location>
        <begin position="625"/>
        <end position="645"/>
    </location>
</feature>
<feature type="compositionally biased region" description="Basic and acidic residues" evidence="1">
    <location>
        <begin position="55"/>
        <end position="66"/>
    </location>
</feature>
<feature type="region of interest" description="Disordered" evidence="1">
    <location>
        <begin position="1"/>
        <end position="208"/>
    </location>
</feature>
<feature type="compositionally biased region" description="Basic and acidic residues" evidence="1">
    <location>
        <begin position="264"/>
        <end position="286"/>
    </location>
</feature>
<feature type="compositionally biased region" description="Basic and acidic residues" evidence="1">
    <location>
        <begin position="127"/>
        <end position="138"/>
    </location>
</feature>
<feature type="compositionally biased region" description="Low complexity" evidence="1">
    <location>
        <begin position="847"/>
        <end position="860"/>
    </location>
</feature>
<evidence type="ECO:0000313" key="3">
    <source>
        <dbReference type="Proteomes" id="UP000243723"/>
    </source>
</evidence>
<feature type="compositionally biased region" description="Polar residues" evidence="1">
    <location>
        <begin position="664"/>
        <end position="682"/>
    </location>
</feature>
<dbReference type="Proteomes" id="UP000243723">
    <property type="component" value="Unassembled WGS sequence"/>
</dbReference>
<feature type="compositionally biased region" description="Basic and acidic residues" evidence="1">
    <location>
        <begin position="786"/>
        <end position="798"/>
    </location>
</feature>
<feature type="compositionally biased region" description="Basic and acidic residues" evidence="1">
    <location>
        <begin position="766"/>
        <end position="778"/>
    </location>
</feature>
<feature type="compositionally biased region" description="Polar residues" evidence="1">
    <location>
        <begin position="527"/>
        <end position="539"/>
    </location>
</feature>
<feature type="compositionally biased region" description="Basic and acidic residues" evidence="1">
    <location>
        <begin position="298"/>
        <end position="331"/>
    </location>
</feature>
<feature type="compositionally biased region" description="Basic and acidic residues" evidence="1">
    <location>
        <begin position="149"/>
        <end position="164"/>
    </location>
</feature>
<feature type="compositionally biased region" description="Low complexity" evidence="1">
    <location>
        <begin position="586"/>
        <end position="608"/>
    </location>
</feature>
<reference evidence="2 3" key="1">
    <citation type="submission" date="2017-05" db="EMBL/GenBank/DDBJ databases">
        <title>Draft genome sequence of Elsinoe australis.</title>
        <authorList>
            <person name="Cheng Q."/>
        </authorList>
    </citation>
    <scope>NUCLEOTIDE SEQUENCE [LARGE SCALE GENOMIC DNA]</scope>
    <source>
        <strain evidence="2 3">NL1</strain>
    </source>
</reference>
<feature type="compositionally biased region" description="Low complexity" evidence="1">
    <location>
        <begin position="244"/>
        <end position="254"/>
    </location>
</feature>
<proteinExistence type="predicted"/>